<evidence type="ECO:0000256" key="1">
    <source>
        <dbReference type="SAM" id="MobiDB-lite"/>
    </source>
</evidence>
<reference evidence="3 4" key="2">
    <citation type="journal article" date="2012" name="PLoS Pathog.">
        <title>Diverse lifestyles and strategies of plant pathogenesis encoded in the genomes of eighteen Dothideomycetes fungi.</title>
        <authorList>
            <person name="Ohm R.A."/>
            <person name="Feau N."/>
            <person name="Henrissat B."/>
            <person name="Schoch C.L."/>
            <person name="Horwitz B.A."/>
            <person name="Barry K.W."/>
            <person name="Condon B.J."/>
            <person name="Copeland A.C."/>
            <person name="Dhillon B."/>
            <person name="Glaser F."/>
            <person name="Hesse C.N."/>
            <person name="Kosti I."/>
            <person name="LaButti K."/>
            <person name="Lindquist E.A."/>
            <person name="Lucas S."/>
            <person name="Salamov A.A."/>
            <person name="Bradshaw R.E."/>
            <person name="Ciuffetti L."/>
            <person name="Hamelin R.C."/>
            <person name="Kema G.H.J."/>
            <person name="Lawrence C."/>
            <person name="Scott J.A."/>
            <person name="Spatafora J.W."/>
            <person name="Turgeon B.G."/>
            <person name="de Wit P.J.G.M."/>
            <person name="Zhong S."/>
            <person name="Goodwin S.B."/>
            <person name="Grigoriev I.V."/>
        </authorList>
    </citation>
    <scope>NUCLEOTIDE SEQUENCE [LARGE SCALE GENOMIC DNA]</scope>
    <source>
        <strain evidence="4">NZE10 / CBS 128990</strain>
    </source>
</reference>
<dbReference type="HOGENOM" id="CLU_667354_0_0_1"/>
<evidence type="ECO:0000313" key="3">
    <source>
        <dbReference type="EMBL" id="EME40554.1"/>
    </source>
</evidence>
<dbReference type="Proteomes" id="UP000016933">
    <property type="component" value="Unassembled WGS sequence"/>
</dbReference>
<feature type="transmembrane region" description="Helical" evidence="2">
    <location>
        <begin position="9"/>
        <end position="32"/>
    </location>
</feature>
<feature type="compositionally biased region" description="Basic and acidic residues" evidence="1">
    <location>
        <begin position="182"/>
        <end position="191"/>
    </location>
</feature>
<organism evidence="3 4">
    <name type="scientific">Dothistroma septosporum (strain NZE10 / CBS 128990)</name>
    <name type="common">Red band needle blight fungus</name>
    <name type="synonym">Mycosphaerella pini</name>
    <dbReference type="NCBI Taxonomy" id="675120"/>
    <lineage>
        <taxon>Eukaryota</taxon>
        <taxon>Fungi</taxon>
        <taxon>Dikarya</taxon>
        <taxon>Ascomycota</taxon>
        <taxon>Pezizomycotina</taxon>
        <taxon>Dothideomycetes</taxon>
        <taxon>Dothideomycetidae</taxon>
        <taxon>Mycosphaerellales</taxon>
        <taxon>Mycosphaerellaceae</taxon>
        <taxon>Dothistroma</taxon>
    </lineage>
</organism>
<evidence type="ECO:0000313" key="4">
    <source>
        <dbReference type="Proteomes" id="UP000016933"/>
    </source>
</evidence>
<feature type="region of interest" description="Disordered" evidence="1">
    <location>
        <begin position="389"/>
        <end position="412"/>
    </location>
</feature>
<gene>
    <name evidence="3" type="ORF">DOTSEDRAFT_55736</name>
</gene>
<dbReference type="EMBL" id="KB446543">
    <property type="protein sequence ID" value="EME40554.1"/>
    <property type="molecule type" value="Genomic_DNA"/>
</dbReference>
<keyword evidence="4" id="KW-1185">Reference proteome</keyword>
<name>N1PEL2_DOTSN</name>
<evidence type="ECO:0000256" key="2">
    <source>
        <dbReference type="SAM" id="Phobius"/>
    </source>
</evidence>
<sequence>MINQIQRHYLLCFTGSSGIMTPIASIAVFLGFTSHAIATAQLPPVGPGKTMALDKVYDVDFDTDKDGGCKSYKEKIEIAYIETMQMAQASMSAMAWLENIQKLPSKADGRKYESYLRIKQMYTKVFGADAMKVDGHGLAPTAKEVLMTYNYYLAEHEVDTNSATKKFYLRCGDEWLKFAKATDPDPREGKQTKPPNEPLPKGIFYAPGLPANKMILRSPDLYSTTPSKRPTCNINHAMAYYEADLLILCPSLLKAARTGSLETYKAPWSIDQLIPSADVKNPTHIDTIASTIALTWLHELGHLIENYNDPIAITGGKDEIGNARLVYGWDEIVLYAEREPEKAHMVPDGLAYFGAAMYWQEFYWASGMAKTAPEGDAVTVNKAGVGAGAPKSKLGSRVMPERVEDAEDAMSG</sequence>
<keyword evidence="2" id="KW-0472">Membrane</keyword>
<protein>
    <submittedName>
        <fullName evidence="3">Uncharacterized protein</fullName>
    </submittedName>
</protein>
<keyword evidence="2" id="KW-0812">Transmembrane</keyword>
<accession>N1PEL2</accession>
<reference evidence="4" key="1">
    <citation type="journal article" date="2012" name="PLoS Genet.">
        <title>The genomes of the fungal plant pathogens Cladosporium fulvum and Dothistroma septosporum reveal adaptation to different hosts and lifestyles but also signatures of common ancestry.</title>
        <authorList>
            <person name="de Wit P.J.G.M."/>
            <person name="van der Burgt A."/>
            <person name="Oekmen B."/>
            <person name="Stergiopoulos I."/>
            <person name="Abd-Elsalam K.A."/>
            <person name="Aerts A.L."/>
            <person name="Bahkali A.H."/>
            <person name="Beenen H.G."/>
            <person name="Chettri P."/>
            <person name="Cox M.P."/>
            <person name="Datema E."/>
            <person name="de Vries R.P."/>
            <person name="Dhillon B."/>
            <person name="Ganley A.R."/>
            <person name="Griffiths S.A."/>
            <person name="Guo Y."/>
            <person name="Hamelin R.C."/>
            <person name="Henrissat B."/>
            <person name="Kabir M.S."/>
            <person name="Jashni M.K."/>
            <person name="Kema G."/>
            <person name="Klaubauf S."/>
            <person name="Lapidus A."/>
            <person name="Levasseur A."/>
            <person name="Lindquist E."/>
            <person name="Mehrabi R."/>
            <person name="Ohm R.A."/>
            <person name="Owen T.J."/>
            <person name="Salamov A."/>
            <person name="Schwelm A."/>
            <person name="Schijlen E."/>
            <person name="Sun H."/>
            <person name="van den Burg H.A."/>
            <person name="van Ham R.C.H.J."/>
            <person name="Zhang S."/>
            <person name="Goodwin S.B."/>
            <person name="Grigoriev I.V."/>
            <person name="Collemare J."/>
            <person name="Bradshaw R.E."/>
        </authorList>
    </citation>
    <scope>NUCLEOTIDE SEQUENCE [LARGE SCALE GENOMIC DNA]</scope>
    <source>
        <strain evidence="4">NZE10 / CBS 128990</strain>
    </source>
</reference>
<feature type="region of interest" description="Disordered" evidence="1">
    <location>
        <begin position="182"/>
        <end position="201"/>
    </location>
</feature>
<keyword evidence="2" id="KW-1133">Transmembrane helix</keyword>
<proteinExistence type="predicted"/>
<dbReference type="OMA" id="NINHAMA"/>
<dbReference type="OrthoDB" id="3647961at2759"/>
<dbReference type="AlphaFoldDB" id="N1PEL2"/>